<dbReference type="PANTHER" id="PTHR40940:SF1">
    <property type="entry name" value="PROTEIN BATD"/>
    <property type="match status" value="1"/>
</dbReference>
<proteinExistence type="predicted"/>
<evidence type="ECO:0000256" key="2">
    <source>
        <dbReference type="SAM" id="SignalP"/>
    </source>
</evidence>
<dbReference type="KEGG" id="lcic:INQ41_03195"/>
<evidence type="ECO:0000313" key="3">
    <source>
        <dbReference type="EMBL" id="QOW20064.1"/>
    </source>
</evidence>
<organism evidence="3 4">
    <name type="scientific">Novilysobacter ciconiae</name>
    <dbReference type="NCBI Taxonomy" id="2781022"/>
    <lineage>
        <taxon>Bacteria</taxon>
        <taxon>Pseudomonadati</taxon>
        <taxon>Pseudomonadota</taxon>
        <taxon>Gammaproteobacteria</taxon>
        <taxon>Lysobacterales</taxon>
        <taxon>Lysobacteraceae</taxon>
        <taxon>Novilysobacter</taxon>
    </lineage>
</organism>
<accession>A0A7S6UH13</accession>
<dbReference type="Proteomes" id="UP000594059">
    <property type="component" value="Chromosome"/>
</dbReference>
<keyword evidence="2" id="KW-0732">Signal</keyword>
<gene>
    <name evidence="3" type="ORF">INQ41_03195</name>
</gene>
<dbReference type="AlphaFoldDB" id="A0A7S6UH13"/>
<reference evidence="3 4" key="1">
    <citation type="submission" date="2020-10" db="EMBL/GenBank/DDBJ databases">
        <title>complete genome sequencing of Lysobacter sp. H21R20.</title>
        <authorList>
            <person name="Bae J.-W."/>
            <person name="Lee S.-Y."/>
        </authorList>
    </citation>
    <scope>NUCLEOTIDE SEQUENCE [LARGE SCALE GENOMIC DNA]</scope>
    <source>
        <strain evidence="3 4">H21R20</strain>
    </source>
</reference>
<dbReference type="PANTHER" id="PTHR40940">
    <property type="entry name" value="PROTEIN BATD-RELATED"/>
    <property type="match status" value="1"/>
</dbReference>
<feature type="chain" id="PRO_5032493701" evidence="2">
    <location>
        <begin position="26"/>
        <end position="564"/>
    </location>
</feature>
<protein>
    <submittedName>
        <fullName evidence="3">BatD family protein</fullName>
    </submittedName>
</protein>
<dbReference type="RefSeq" id="WP_193986146.1">
    <property type="nucleotide sequence ID" value="NZ_CP063656.1"/>
</dbReference>
<feature type="region of interest" description="Disordered" evidence="1">
    <location>
        <begin position="538"/>
        <end position="564"/>
    </location>
</feature>
<sequence>MKPMARGILQTLACLLLLVSLDASARTRAWLDRDHIAMGETTTLNIETDTGTAPDYAPLQADFAIGGHTSRRQVELGGGKVTSRTLYAVALQPRREGLLTIPGIAVGGEKTNPLPLTVAPASAATPSQAGADVFLESEPDDASPYVQQAVGWTVRLYSAVPLVSGQLDQPAPQGVSLTQVGEDLRFDRQIGGRDYSVVERHYLLVPDRSGPVEVPGAIFRGRGVSGFFDDLMGRGDSLQAKAPAMTLSVKPIPAQAPQPWLPLQGLELRYLATPQSAEAGAAATLTVEAVVDGASASQLPELRLPEVAGAQVFPEPVQTEERWVDGRPQVTLRRQFALVPAQPGALRIPGPQMAWWDAVAGQARTAELPALALEVAAASSSGSATAISNAPSVATADRTGPDIGAGAAQGGPVNHQPWLIATVGFGLAWLLTLLWGLHRVPATTSGAAAGAVAAPVVRGEKLAPADLAGFARSLDHGDFDEVATRLCALARPPAADIDEARARLADPAQREAVGAMQRARWGDGDGVDARQQLRSAFARGPQWRDSQGGATTPTELLPPLYPPR</sequence>
<evidence type="ECO:0000256" key="1">
    <source>
        <dbReference type="SAM" id="MobiDB-lite"/>
    </source>
</evidence>
<evidence type="ECO:0000313" key="4">
    <source>
        <dbReference type="Proteomes" id="UP000594059"/>
    </source>
</evidence>
<dbReference type="Pfam" id="PF13584">
    <property type="entry name" value="BatD"/>
    <property type="match status" value="1"/>
</dbReference>
<dbReference type="InterPro" id="IPR025738">
    <property type="entry name" value="BatD"/>
</dbReference>
<name>A0A7S6UH13_9GAMM</name>
<dbReference type="EMBL" id="CP063656">
    <property type="protein sequence ID" value="QOW20064.1"/>
    <property type="molecule type" value="Genomic_DNA"/>
</dbReference>
<feature type="signal peptide" evidence="2">
    <location>
        <begin position="1"/>
        <end position="25"/>
    </location>
</feature>
<keyword evidence="4" id="KW-1185">Reference proteome</keyword>